<protein>
    <submittedName>
        <fullName evidence="2">Uncharacterized protein</fullName>
    </submittedName>
</protein>
<dbReference type="KEGG" id="ttu:TERTU_3255"/>
<evidence type="ECO:0000313" key="3">
    <source>
        <dbReference type="Proteomes" id="UP000009080"/>
    </source>
</evidence>
<reference evidence="2 3" key="1">
    <citation type="journal article" date="2009" name="PLoS ONE">
        <title>The complete genome of Teredinibacter turnerae T7901: an intracellular endosymbiont of marine wood-boring bivalves (shipworms).</title>
        <authorList>
            <person name="Yang J.C."/>
            <person name="Madupu R."/>
            <person name="Durkin A.S."/>
            <person name="Ekborg N.A."/>
            <person name="Pedamallu C.S."/>
            <person name="Hostetler J.B."/>
            <person name="Radune D."/>
            <person name="Toms B.S."/>
            <person name="Henrissat B."/>
            <person name="Coutinho P.M."/>
            <person name="Schwarz S."/>
            <person name="Field L."/>
            <person name="Trindade-Silva A.E."/>
            <person name="Soares C.A.G."/>
            <person name="Elshahawi S."/>
            <person name="Hanora A."/>
            <person name="Schmidt E.W."/>
            <person name="Haygood M.G."/>
            <person name="Posfai J."/>
            <person name="Benner J."/>
            <person name="Madinger C."/>
            <person name="Nove J."/>
            <person name="Anton B."/>
            <person name="Chaudhary K."/>
            <person name="Foster J."/>
            <person name="Holman A."/>
            <person name="Kumar S."/>
            <person name="Lessard P.A."/>
            <person name="Luyten Y.A."/>
            <person name="Slatko B."/>
            <person name="Wood N."/>
            <person name="Wu B."/>
            <person name="Teplitski M."/>
            <person name="Mougous J.D."/>
            <person name="Ward N."/>
            <person name="Eisen J.A."/>
            <person name="Badger J.H."/>
            <person name="Distel D.L."/>
        </authorList>
    </citation>
    <scope>NUCLEOTIDE SEQUENCE [LARGE SCALE GENOMIC DNA]</scope>
    <source>
        <strain evidence="3">ATCC 39867 / T7901</strain>
    </source>
</reference>
<feature type="region of interest" description="Disordered" evidence="1">
    <location>
        <begin position="20"/>
        <end position="47"/>
    </location>
</feature>
<keyword evidence="3" id="KW-1185">Reference proteome</keyword>
<proteinExistence type="predicted"/>
<accession>C5BPZ5</accession>
<dbReference type="HOGENOM" id="CLU_3174200_0_0_6"/>
<sequence>MLLFELINLLKSGIAALSSRKTNKNNNTGADTPNLVINHKNQTSFNG</sequence>
<dbReference type="EMBL" id="CP001614">
    <property type="protein sequence ID" value="ACR10951.1"/>
    <property type="molecule type" value="Genomic_DNA"/>
</dbReference>
<evidence type="ECO:0000256" key="1">
    <source>
        <dbReference type="SAM" id="MobiDB-lite"/>
    </source>
</evidence>
<name>C5BPZ5_TERTT</name>
<gene>
    <name evidence="2" type="ordered locus">TERTU_3255</name>
</gene>
<evidence type="ECO:0000313" key="2">
    <source>
        <dbReference type="EMBL" id="ACR10951.1"/>
    </source>
</evidence>
<dbReference type="STRING" id="377629.TERTU_3255"/>
<dbReference type="AlphaFoldDB" id="C5BPZ5"/>
<dbReference type="Proteomes" id="UP000009080">
    <property type="component" value="Chromosome"/>
</dbReference>
<organism evidence="2 3">
    <name type="scientific">Teredinibacter turnerae (strain ATCC 39867 / T7901)</name>
    <dbReference type="NCBI Taxonomy" id="377629"/>
    <lineage>
        <taxon>Bacteria</taxon>
        <taxon>Pseudomonadati</taxon>
        <taxon>Pseudomonadota</taxon>
        <taxon>Gammaproteobacteria</taxon>
        <taxon>Cellvibrionales</taxon>
        <taxon>Cellvibrionaceae</taxon>
        <taxon>Teredinibacter</taxon>
    </lineage>
</organism>